<evidence type="ECO:0000256" key="1">
    <source>
        <dbReference type="SAM" id="MobiDB-lite"/>
    </source>
</evidence>
<organism evidence="2">
    <name type="scientific">bioreactor metagenome</name>
    <dbReference type="NCBI Taxonomy" id="1076179"/>
    <lineage>
        <taxon>unclassified sequences</taxon>
        <taxon>metagenomes</taxon>
        <taxon>ecological metagenomes</taxon>
    </lineage>
</organism>
<sequence length="110" mass="11440">MLFLDGAEPLQQCRRGLLDRGLERATDAPVLEPGPAAVDRDRAPRGDQRRGVGQQRGEAEHRALVAAAAVQCNDEGGADALGFGARPDGSGDPGHQGSSRWASVSGPGRD</sequence>
<reference evidence="2" key="1">
    <citation type="submission" date="2019-08" db="EMBL/GenBank/DDBJ databases">
        <authorList>
            <person name="Kucharzyk K."/>
            <person name="Murdoch R.W."/>
            <person name="Higgins S."/>
            <person name="Loffler F."/>
        </authorList>
    </citation>
    <scope>NUCLEOTIDE SEQUENCE</scope>
</reference>
<comment type="caution">
    <text evidence="2">The sequence shown here is derived from an EMBL/GenBank/DDBJ whole genome shotgun (WGS) entry which is preliminary data.</text>
</comment>
<accession>A0A645GIZ1</accession>
<proteinExistence type="predicted"/>
<dbReference type="EMBL" id="VSSQ01075545">
    <property type="protein sequence ID" value="MPN26120.1"/>
    <property type="molecule type" value="Genomic_DNA"/>
</dbReference>
<protein>
    <submittedName>
        <fullName evidence="2">Uncharacterized protein</fullName>
    </submittedName>
</protein>
<evidence type="ECO:0000313" key="2">
    <source>
        <dbReference type="EMBL" id="MPN26120.1"/>
    </source>
</evidence>
<feature type="region of interest" description="Disordered" evidence="1">
    <location>
        <begin position="76"/>
        <end position="110"/>
    </location>
</feature>
<feature type="region of interest" description="Disordered" evidence="1">
    <location>
        <begin position="24"/>
        <end position="60"/>
    </location>
</feature>
<name>A0A645GIZ1_9ZZZZ</name>
<gene>
    <name evidence="2" type="ORF">SDC9_173544</name>
</gene>
<feature type="compositionally biased region" description="Basic and acidic residues" evidence="1">
    <location>
        <begin position="38"/>
        <end position="50"/>
    </location>
</feature>
<dbReference type="AlphaFoldDB" id="A0A645GIZ1"/>